<dbReference type="Proteomes" id="UP000036987">
    <property type="component" value="Unassembled WGS sequence"/>
</dbReference>
<dbReference type="OMA" id="NVWMGLE"/>
<evidence type="ECO:0008006" key="6">
    <source>
        <dbReference type="Google" id="ProtNLM"/>
    </source>
</evidence>
<dbReference type="PANTHER" id="PTHR31642">
    <property type="entry name" value="TRICHOTHECENE 3-O-ACETYLTRANSFERASE"/>
    <property type="match status" value="1"/>
</dbReference>
<dbReference type="Gene3D" id="3.30.559.10">
    <property type="entry name" value="Chloramphenicol acetyltransferase-like domain"/>
    <property type="match status" value="2"/>
</dbReference>
<sequence>MAVTTVITDKDVEKGLSEIIISSNNPVPHQTIFLSNIDQAVAFPVETLFFFDAGRTDQETSDIFDRVRRALSEIFLDRYYFIAGRLRFSLEKNRLELFCNNAGVLFVPAMSSLRLSDLGDVSLPNPSFKHFIMRTDGFQAVDETPIYTVQVTRFSCGGFTIGFVINHSVLDGKSVSDMYENLASICRGEGVKKTGELINDRTYLKAREPPQIIFEHDEYIKLADLNYTTSFSSPDLVLPPASYLQLSNTCTNIHRVFNFSSEMIEAMKKISDVPKCSTFEAMVAQIWRSRTKAVFSDDDLTRISSVLFAIDIRSRISPPLPEGFIGNALITARASAPVSDVVASPLSFCVEKVREAIVRVSTDEFLRSVVDWLEVHKGVPATVGGNFYLSAWWKLPFHQLDFGYGQPIYGGPVVSGMDEFVLLLDNGSGAGTGGINVLIVLDKVKMDRFESHVFEFYNN</sequence>
<gene>
    <name evidence="4" type="ORF">ZOSMA_74G00460</name>
</gene>
<evidence type="ECO:0000313" key="4">
    <source>
        <dbReference type="EMBL" id="KMZ58705.1"/>
    </source>
</evidence>
<keyword evidence="5" id="KW-1185">Reference proteome</keyword>
<evidence type="ECO:0000256" key="1">
    <source>
        <dbReference type="ARBA" id="ARBA00009861"/>
    </source>
</evidence>
<evidence type="ECO:0000256" key="3">
    <source>
        <dbReference type="ARBA" id="ARBA00023315"/>
    </source>
</evidence>
<accession>A0A0K9NRV6</accession>
<dbReference type="PANTHER" id="PTHR31642:SF231">
    <property type="entry name" value="BAHD FAMILY ACYLTRANSFERASE, CLADE V"/>
    <property type="match status" value="1"/>
</dbReference>
<keyword evidence="3" id="KW-0012">Acyltransferase</keyword>
<protein>
    <recommendedName>
        <fullName evidence="6">Omega-hydroxypalmitate O-feruloyl transferase</fullName>
    </recommendedName>
</protein>
<dbReference type="Pfam" id="PF02458">
    <property type="entry name" value="Transferase"/>
    <property type="match status" value="1"/>
</dbReference>
<dbReference type="InterPro" id="IPR023213">
    <property type="entry name" value="CAT-like_dom_sf"/>
</dbReference>
<dbReference type="OrthoDB" id="671439at2759"/>
<evidence type="ECO:0000313" key="5">
    <source>
        <dbReference type="Proteomes" id="UP000036987"/>
    </source>
</evidence>
<organism evidence="4 5">
    <name type="scientific">Zostera marina</name>
    <name type="common">Eelgrass</name>
    <dbReference type="NCBI Taxonomy" id="29655"/>
    <lineage>
        <taxon>Eukaryota</taxon>
        <taxon>Viridiplantae</taxon>
        <taxon>Streptophyta</taxon>
        <taxon>Embryophyta</taxon>
        <taxon>Tracheophyta</taxon>
        <taxon>Spermatophyta</taxon>
        <taxon>Magnoliopsida</taxon>
        <taxon>Liliopsida</taxon>
        <taxon>Zosteraceae</taxon>
        <taxon>Zostera</taxon>
    </lineage>
</organism>
<proteinExistence type="inferred from homology"/>
<evidence type="ECO:0000256" key="2">
    <source>
        <dbReference type="ARBA" id="ARBA00022679"/>
    </source>
</evidence>
<dbReference type="STRING" id="29655.A0A0K9NRV6"/>
<comment type="similarity">
    <text evidence="1">Belongs to the plant acyltransferase family.</text>
</comment>
<dbReference type="EMBL" id="LFYR01001898">
    <property type="protein sequence ID" value="KMZ58705.1"/>
    <property type="molecule type" value="Genomic_DNA"/>
</dbReference>
<dbReference type="AlphaFoldDB" id="A0A0K9NRV6"/>
<reference evidence="5" key="1">
    <citation type="journal article" date="2016" name="Nature">
        <title>The genome of the seagrass Zostera marina reveals angiosperm adaptation to the sea.</title>
        <authorList>
            <person name="Olsen J.L."/>
            <person name="Rouze P."/>
            <person name="Verhelst B."/>
            <person name="Lin Y.-C."/>
            <person name="Bayer T."/>
            <person name="Collen J."/>
            <person name="Dattolo E."/>
            <person name="De Paoli E."/>
            <person name="Dittami S."/>
            <person name="Maumus F."/>
            <person name="Michel G."/>
            <person name="Kersting A."/>
            <person name="Lauritano C."/>
            <person name="Lohaus R."/>
            <person name="Toepel M."/>
            <person name="Tonon T."/>
            <person name="Vanneste K."/>
            <person name="Amirebrahimi M."/>
            <person name="Brakel J."/>
            <person name="Bostroem C."/>
            <person name="Chovatia M."/>
            <person name="Grimwood J."/>
            <person name="Jenkins J.W."/>
            <person name="Jueterbock A."/>
            <person name="Mraz A."/>
            <person name="Stam W.T."/>
            <person name="Tice H."/>
            <person name="Bornberg-Bauer E."/>
            <person name="Green P.J."/>
            <person name="Pearson G.A."/>
            <person name="Procaccini G."/>
            <person name="Duarte C.M."/>
            <person name="Schmutz J."/>
            <person name="Reusch T.B.H."/>
            <person name="Van de Peer Y."/>
        </authorList>
    </citation>
    <scope>NUCLEOTIDE SEQUENCE [LARGE SCALE GENOMIC DNA]</scope>
    <source>
        <strain evidence="5">cv. Finnish</strain>
    </source>
</reference>
<comment type="caution">
    <text evidence="4">The sequence shown here is derived from an EMBL/GenBank/DDBJ whole genome shotgun (WGS) entry which is preliminary data.</text>
</comment>
<keyword evidence="2" id="KW-0808">Transferase</keyword>
<name>A0A0K9NRV6_ZOSMR</name>
<dbReference type="GO" id="GO:0016747">
    <property type="term" value="F:acyltransferase activity, transferring groups other than amino-acyl groups"/>
    <property type="evidence" value="ECO:0000318"/>
    <property type="project" value="GO_Central"/>
</dbReference>
<dbReference type="InterPro" id="IPR050317">
    <property type="entry name" value="Plant_Fungal_Acyltransferase"/>
</dbReference>